<dbReference type="NCBIfam" id="NF004281">
    <property type="entry name" value="PRK05690.1"/>
    <property type="match status" value="1"/>
</dbReference>
<dbReference type="OMA" id="APEHEYE"/>
<dbReference type="SUPFAM" id="SSF69572">
    <property type="entry name" value="Activating enzymes of the ubiquitin-like proteins"/>
    <property type="match status" value="1"/>
</dbReference>
<accession>A0A0S4JY12</accession>
<dbReference type="PROSITE" id="PS50206">
    <property type="entry name" value="RHODANESE_3"/>
    <property type="match status" value="1"/>
</dbReference>
<dbReference type="InterPro" id="IPR045886">
    <property type="entry name" value="ThiF/MoeB/HesA"/>
</dbReference>
<dbReference type="GO" id="GO:0004792">
    <property type="term" value="F:thiosulfate-cyanide sulfurtransferase activity"/>
    <property type="evidence" value="ECO:0007669"/>
    <property type="project" value="TreeGrafter"/>
</dbReference>
<evidence type="ECO:0000256" key="1">
    <source>
        <dbReference type="ARBA" id="ARBA00022679"/>
    </source>
</evidence>
<dbReference type="OrthoDB" id="10261062at2759"/>
<dbReference type="SUPFAM" id="SSF52821">
    <property type="entry name" value="Rhodanese/Cell cycle control phosphatase"/>
    <property type="match status" value="1"/>
</dbReference>
<keyword evidence="1" id="KW-0808">Transferase</keyword>
<dbReference type="GO" id="GO:0016779">
    <property type="term" value="F:nucleotidyltransferase activity"/>
    <property type="evidence" value="ECO:0007669"/>
    <property type="project" value="TreeGrafter"/>
</dbReference>
<evidence type="ECO:0000256" key="2">
    <source>
        <dbReference type="ARBA" id="ARBA00022741"/>
    </source>
</evidence>
<dbReference type="InterPro" id="IPR036873">
    <property type="entry name" value="Rhodanese-like_dom_sf"/>
</dbReference>
<dbReference type="EMBL" id="CYKH01002219">
    <property type="protein sequence ID" value="CUG94029.1"/>
    <property type="molecule type" value="Genomic_DNA"/>
</dbReference>
<feature type="domain" description="Rhodanese" evidence="5">
    <location>
        <begin position="350"/>
        <end position="476"/>
    </location>
</feature>
<evidence type="ECO:0000313" key="7">
    <source>
        <dbReference type="Proteomes" id="UP000051952"/>
    </source>
</evidence>
<dbReference type="AlphaFoldDB" id="A0A0S4JY12"/>
<name>A0A0S4JY12_BODSA</name>
<sequence>MDGSNADLDNQIRLAEEHLAALKKRRDSSTTSQSETDQQPERKFGAAALTKDDVERYSRQMLCEDLGPAGTRKLRDATVLVVGAGGLGSTVCLYLAAAGVGTLRIMDFDVVERSNLHRQVIHDDLRIGDLKADSARRSCLALNPHIHVESIHERLDAHNAEKYIAGCDVVVDASDNVASRYLINDAAALCGKPLVSGAAMRWEGQLTVYDRGATTPCYRCLFPSPPPANTVGSCNDTGVVGPVPGMIGCLQALEAVKLIAQCGEPLRGRMLIWNGLTAMFKVVKLRPRQASCATCSTSSQDAANDAVVDRVQKNLWEHPRPEYAMVPCLAPSFDLPASHCVTPAAILEESAEHHVVVDVRDSLQHSMCSIQGSVSVPLKTLSSCATPLERLAVLRRAVSGAKRTREGDVLPAAAPSEVLVVCRRGIASTTAVTLLLEAQTVAANAAPEHEYEGKEFAAVPIKNVVGGLNRYASQCDFGFPDY</sequence>
<dbReference type="FunFam" id="3.40.50.720:FF:000033">
    <property type="entry name" value="Adenylyltransferase and sulfurtransferase MOCS3"/>
    <property type="match status" value="1"/>
</dbReference>
<evidence type="ECO:0000256" key="3">
    <source>
        <dbReference type="ARBA" id="ARBA00022840"/>
    </source>
</evidence>
<keyword evidence="2" id="KW-0547">Nucleotide-binding</keyword>
<dbReference type="Gene3D" id="3.40.250.10">
    <property type="entry name" value="Rhodanese-like domain"/>
    <property type="match status" value="1"/>
</dbReference>
<reference evidence="7" key="1">
    <citation type="submission" date="2015-09" db="EMBL/GenBank/DDBJ databases">
        <authorList>
            <consortium name="Pathogen Informatics"/>
        </authorList>
    </citation>
    <scope>NUCLEOTIDE SEQUENCE [LARGE SCALE GENOMIC DNA]</scope>
    <source>
        <strain evidence="7">Lake Konstanz</strain>
    </source>
</reference>
<dbReference type="VEuPathDB" id="TriTrypDB:BSAL_46140"/>
<gene>
    <name evidence="6" type="ORF">BSAL_46140</name>
</gene>
<protein>
    <submittedName>
        <fullName evidence="6">Molybdopterin synthase sulphurylase, putative</fullName>
    </submittedName>
</protein>
<dbReference type="Proteomes" id="UP000051952">
    <property type="component" value="Unassembled WGS sequence"/>
</dbReference>
<keyword evidence="3" id="KW-0067">ATP-binding</keyword>
<dbReference type="GO" id="GO:0042292">
    <property type="term" value="F:URM1 activating enzyme activity"/>
    <property type="evidence" value="ECO:0007669"/>
    <property type="project" value="TreeGrafter"/>
</dbReference>
<evidence type="ECO:0000256" key="4">
    <source>
        <dbReference type="SAM" id="MobiDB-lite"/>
    </source>
</evidence>
<dbReference type="PANTHER" id="PTHR10953">
    <property type="entry name" value="UBIQUITIN-ACTIVATING ENZYME E1"/>
    <property type="match status" value="1"/>
</dbReference>
<feature type="region of interest" description="Disordered" evidence="4">
    <location>
        <begin position="22"/>
        <end position="45"/>
    </location>
</feature>
<organism evidence="6 7">
    <name type="scientific">Bodo saltans</name>
    <name type="common">Flagellated protozoan</name>
    <dbReference type="NCBI Taxonomy" id="75058"/>
    <lineage>
        <taxon>Eukaryota</taxon>
        <taxon>Discoba</taxon>
        <taxon>Euglenozoa</taxon>
        <taxon>Kinetoplastea</taxon>
        <taxon>Metakinetoplastina</taxon>
        <taxon>Eubodonida</taxon>
        <taxon>Bodonidae</taxon>
        <taxon>Bodo</taxon>
    </lineage>
</organism>
<dbReference type="InterPro" id="IPR000594">
    <property type="entry name" value="ThiF_NAD_FAD-bd"/>
</dbReference>
<dbReference type="GO" id="GO:0005524">
    <property type="term" value="F:ATP binding"/>
    <property type="evidence" value="ECO:0007669"/>
    <property type="project" value="UniProtKB-KW"/>
</dbReference>
<dbReference type="PANTHER" id="PTHR10953:SF102">
    <property type="entry name" value="ADENYLYLTRANSFERASE AND SULFURTRANSFERASE MOCS3"/>
    <property type="match status" value="1"/>
</dbReference>
<dbReference type="SMART" id="SM00450">
    <property type="entry name" value="RHOD"/>
    <property type="match status" value="1"/>
</dbReference>
<dbReference type="Gene3D" id="3.40.50.720">
    <property type="entry name" value="NAD(P)-binding Rossmann-like Domain"/>
    <property type="match status" value="1"/>
</dbReference>
<dbReference type="GO" id="GO:0005737">
    <property type="term" value="C:cytoplasm"/>
    <property type="evidence" value="ECO:0007669"/>
    <property type="project" value="TreeGrafter"/>
</dbReference>
<evidence type="ECO:0000259" key="5">
    <source>
        <dbReference type="PROSITE" id="PS50206"/>
    </source>
</evidence>
<evidence type="ECO:0000313" key="6">
    <source>
        <dbReference type="EMBL" id="CUG94029.1"/>
    </source>
</evidence>
<dbReference type="CDD" id="cd00757">
    <property type="entry name" value="ThiF_MoeB_HesA_family"/>
    <property type="match status" value="1"/>
</dbReference>
<dbReference type="Pfam" id="PF00899">
    <property type="entry name" value="ThiF"/>
    <property type="match status" value="1"/>
</dbReference>
<proteinExistence type="predicted"/>
<dbReference type="InterPro" id="IPR035985">
    <property type="entry name" value="Ubiquitin-activating_enz"/>
</dbReference>
<keyword evidence="7" id="KW-1185">Reference proteome</keyword>
<dbReference type="InterPro" id="IPR001763">
    <property type="entry name" value="Rhodanese-like_dom"/>
</dbReference>